<dbReference type="GO" id="GO:0003677">
    <property type="term" value="F:DNA binding"/>
    <property type="evidence" value="ECO:0007669"/>
    <property type="project" value="InterPro"/>
</dbReference>
<keyword evidence="2 3" id="KW-0067">ATP-binding</keyword>
<evidence type="ECO:0000256" key="6">
    <source>
        <dbReference type="SAM" id="Phobius"/>
    </source>
</evidence>
<feature type="compositionally biased region" description="Basic and acidic residues" evidence="5">
    <location>
        <begin position="700"/>
        <end position="719"/>
    </location>
</feature>
<dbReference type="CDD" id="cd01127">
    <property type="entry name" value="TrwB_TraG_TraD_VirD4"/>
    <property type="match status" value="1"/>
</dbReference>
<evidence type="ECO:0000256" key="1">
    <source>
        <dbReference type="ARBA" id="ARBA00022741"/>
    </source>
</evidence>
<dbReference type="RefSeq" id="WP_184306019.1">
    <property type="nucleotide sequence ID" value="NZ_JACHXU010000012.1"/>
</dbReference>
<feature type="transmembrane region" description="Helical" evidence="6">
    <location>
        <begin position="253"/>
        <end position="276"/>
    </location>
</feature>
<feature type="domain" description="FtsK" evidence="7">
    <location>
        <begin position="805"/>
        <end position="1000"/>
    </location>
</feature>
<evidence type="ECO:0000313" key="8">
    <source>
        <dbReference type="EMBL" id="MBB3207706.1"/>
    </source>
</evidence>
<feature type="transmembrane region" description="Helical" evidence="6">
    <location>
        <begin position="227"/>
        <end position="247"/>
    </location>
</feature>
<reference evidence="8 9" key="1">
    <citation type="submission" date="2020-08" db="EMBL/GenBank/DDBJ databases">
        <title>Genomic Encyclopedia of Type Strains, Phase III (KMG-III): the genomes of soil and plant-associated and newly described type strains.</title>
        <authorList>
            <person name="Whitman W."/>
        </authorList>
    </citation>
    <scope>NUCLEOTIDE SEQUENCE [LARGE SCALE GENOMIC DNA]</scope>
    <source>
        <strain evidence="8 9">CECT 8075</strain>
    </source>
</reference>
<feature type="coiled-coil region" evidence="4">
    <location>
        <begin position="308"/>
        <end position="357"/>
    </location>
</feature>
<keyword evidence="4" id="KW-0175">Coiled coil</keyword>
<evidence type="ECO:0000256" key="3">
    <source>
        <dbReference type="PROSITE-ProRule" id="PRU00289"/>
    </source>
</evidence>
<organism evidence="8 9">
    <name type="scientific">Aporhodopirellula rubra</name>
    <dbReference type="NCBI Taxonomy" id="980271"/>
    <lineage>
        <taxon>Bacteria</taxon>
        <taxon>Pseudomonadati</taxon>
        <taxon>Planctomycetota</taxon>
        <taxon>Planctomycetia</taxon>
        <taxon>Pirellulales</taxon>
        <taxon>Pirellulaceae</taxon>
        <taxon>Aporhodopirellula</taxon>
    </lineage>
</organism>
<feature type="region of interest" description="Disordered" evidence="5">
    <location>
        <begin position="1199"/>
        <end position="1265"/>
    </location>
</feature>
<dbReference type="InterPro" id="IPR027417">
    <property type="entry name" value="P-loop_NTPase"/>
</dbReference>
<dbReference type="PANTHER" id="PTHR22683">
    <property type="entry name" value="SPORULATION PROTEIN RELATED"/>
    <property type="match status" value="1"/>
</dbReference>
<proteinExistence type="predicted"/>
<protein>
    <submittedName>
        <fullName evidence="8">S-DNA-T family DNA segregation ATPase FtsK/SpoIIIE</fullName>
    </submittedName>
</protein>
<feature type="compositionally biased region" description="Polar residues" evidence="5">
    <location>
        <begin position="1219"/>
        <end position="1228"/>
    </location>
</feature>
<keyword evidence="6" id="KW-1133">Transmembrane helix</keyword>
<dbReference type="EMBL" id="JACHXU010000012">
    <property type="protein sequence ID" value="MBB3207706.1"/>
    <property type="molecule type" value="Genomic_DNA"/>
</dbReference>
<evidence type="ECO:0000313" key="9">
    <source>
        <dbReference type="Proteomes" id="UP000536179"/>
    </source>
</evidence>
<keyword evidence="6" id="KW-0472">Membrane</keyword>
<dbReference type="Proteomes" id="UP000536179">
    <property type="component" value="Unassembled WGS sequence"/>
</dbReference>
<dbReference type="GO" id="GO:0005524">
    <property type="term" value="F:ATP binding"/>
    <property type="evidence" value="ECO:0007669"/>
    <property type="project" value="UniProtKB-UniRule"/>
</dbReference>
<gene>
    <name evidence="8" type="ORF">FHS27_003533</name>
</gene>
<dbReference type="PROSITE" id="PS50901">
    <property type="entry name" value="FTSK"/>
    <property type="match status" value="1"/>
</dbReference>
<name>A0A7W5E044_9BACT</name>
<keyword evidence="1 3" id="KW-0547">Nucleotide-binding</keyword>
<dbReference type="Pfam" id="PF01580">
    <property type="entry name" value="FtsK_SpoIIIE"/>
    <property type="match status" value="1"/>
</dbReference>
<evidence type="ECO:0000256" key="4">
    <source>
        <dbReference type="SAM" id="Coils"/>
    </source>
</evidence>
<dbReference type="InterPro" id="IPR050206">
    <property type="entry name" value="FtsK/SpoIIIE/SftA"/>
</dbReference>
<accession>A0A7W5E044</accession>
<feature type="coiled-coil region" evidence="4">
    <location>
        <begin position="39"/>
        <end position="66"/>
    </location>
</feature>
<feature type="binding site" evidence="3">
    <location>
        <begin position="822"/>
        <end position="829"/>
    </location>
    <ligand>
        <name>ATP</name>
        <dbReference type="ChEBI" id="CHEBI:30616"/>
    </ligand>
</feature>
<keyword evidence="9" id="KW-1185">Reference proteome</keyword>
<comment type="caution">
    <text evidence="8">The sequence shown here is derived from an EMBL/GenBank/DDBJ whole genome shotgun (WGS) entry which is preliminary data.</text>
</comment>
<feature type="compositionally biased region" description="Basic and acidic residues" evidence="5">
    <location>
        <begin position="1199"/>
        <end position="1216"/>
    </location>
</feature>
<evidence type="ECO:0000256" key="2">
    <source>
        <dbReference type="ARBA" id="ARBA00022840"/>
    </source>
</evidence>
<sequence>MKDSSVAPVFLFDPARQRRLIDGLVGRVAASRSDHERLLLAQSAQHQDLERKLAEQLAEVRQNCQQDRNSTLRQWDDAQEQAIAAYESATIQTRDQLRRIRIKYRKASAEQTEVIEGKVEKRLIAIEHQYNQRKDQPKKQQAAQSQQLDEALAAGNEDLQWARDLTMRRIDQLLDVSLPKDPHIEFQESEPTTVRDAIELITRQNRRVKAVTVDMQKGFASKVVDSFYLPAGVAVFIAIGGIVMLTMKPQPLIWWLIGLVAVAGVLGFTIYAILLFPLRKMTRKLHPLSERIRHSAETSAQQGKTISKRLAEEAAKELLDRRKAHIAEAERWKRDQLADMQKKLDKAQAEEQAKLEAQLERIDAQFRSGFATLQKTMRERADTLASNISQTLTQTGEAAGQTRQKTLQNHQQTLESLATRLESGLRRGMSRILAATDLVHYRFPPWQQILTSPPEPHESIDFLPLGQIRLGNRLKTKFDEALGYAHSSDAPAEADILSKIDIPDTMPLAIHRRRHSGVLIETPSEKLDEAIDIAHQILWRLLSSAMPGRARVTLIDANSRGQHFASFMALADHDPLLIHHRVWTTSDKITQRLAELTQHVENVVQASLRDRFERIEDYNEVAGSLAEPYHAIAAVGFPDGLSRESYMHLRSLIQSGARCGVFVILVIENDKAWPPDMPSLRSEKLLRIGYREAVAPTVAEKPKSNSSDKDGKPASDEIHEPGSAAHWVCESDGLGDLEFWPAPPPPSEVRDPLIRRIGKASLEAARVVVELESLLPEGRVPTPEETASTDNGIAITIGSQGAGRTRNLLLGEGVRQHVLIAGKTGSGKSTLLHSIITAGAAQYTPDQLQYYLLDFKKGVEFKVYADTALPHARVIGIESEREFGRSVLQRLDAELTSRGEAFRDASVQEVAEFREKRPDVLMPRIILVIDEFQELFTRDDSLAADCTALLDRLVRQGRSFGIHVILSSQSLAGANSLPRATLGQMAVRVAMQCSESDAAMILADDNTAARLLTRPGEAIYNDASGLLEGNHPFQVAWLGPKEHGAMLTEIAERDAAFNSTLEPAIVFEGNRPSRFTAKLATAAIQTAASSDRVVGLLGEAVELGPPTTLRFQSDTGRNALLVAPPKMRVGIVGTFVASAIKHTPDLSIVLLDGSRADDGESTADWIRQSGIESQIVRTRDAEAKVIELSNLVAARVAKETGREVEVTPTQPDEHRKFTGTFSLDNPTGASADGATSDGNIPDSASADSAVAEQPEPAPEPITDDGRPMLVIVDALDRLRDLRQSEQLDFSLDAAYKQSGSKAFQSVLRDGPSVGVFVVVTLPSAEILSRWLPRQSQHDLELRLIGPINAADSSLLIDSPAASELSPATMILYDDADGRTTKFRICDPPLREEVELLLG</sequence>
<dbReference type="PANTHER" id="PTHR22683:SF41">
    <property type="entry name" value="DNA TRANSLOCASE FTSK"/>
    <property type="match status" value="1"/>
</dbReference>
<evidence type="ECO:0000256" key="5">
    <source>
        <dbReference type="SAM" id="MobiDB-lite"/>
    </source>
</evidence>
<dbReference type="InterPro" id="IPR002543">
    <property type="entry name" value="FtsK_dom"/>
</dbReference>
<dbReference type="Gene3D" id="3.40.50.300">
    <property type="entry name" value="P-loop containing nucleotide triphosphate hydrolases"/>
    <property type="match status" value="3"/>
</dbReference>
<dbReference type="SUPFAM" id="SSF52540">
    <property type="entry name" value="P-loop containing nucleoside triphosphate hydrolases"/>
    <property type="match status" value="1"/>
</dbReference>
<feature type="region of interest" description="Disordered" evidence="5">
    <location>
        <begin position="697"/>
        <end position="719"/>
    </location>
</feature>
<evidence type="ECO:0000259" key="7">
    <source>
        <dbReference type="PROSITE" id="PS50901"/>
    </source>
</evidence>
<keyword evidence="6" id="KW-0812">Transmembrane</keyword>